<dbReference type="InterPro" id="IPR036388">
    <property type="entry name" value="WH-like_DNA-bd_sf"/>
</dbReference>
<feature type="domain" description="HTH gntR-type" evidence="4">
    <location>
        <begin position="54"/>
        <end position="121"/>
    </location>
</feature>
<gene>
    <name evidence="5" type="ORF">B597_017540</name>
</gene>
<keyword evidence="3" id="KW-0804">Transcription</keyword>
<keyword evidence="2" id="KW-0238">DNA-binding</keyword>
<evidence type="ECO:0000256" key="2">
    <source>
        <dbReference type="ARBA" id="ARBA00023125"/>
    </source>
</evidence>
<dbReference type="SMART" id="SM00345">
    <property type="entry name" value="HTH_GNTR"/>
    <property type="match status" value="1"/>
</dbReference>
<dbReference type="PROSITE" id="PS50949">
    <property type="entry name" value="HTH_GNTR"/>
    <property type="match status" value="1"/>
</dbReference>
<evidence type="ECO:0000313" key="5">
    <source>
        <dbReference type="EMBL" id="EWC39991.1"/>
    </source>
</evidence>
<comment type="caution">
    <text evidence="5">The sequence shown here is derived from an EMBL/GenBank/DDBJ whole genome shotgun (WGS) entry which is preliminary data.</text>
</comment>
<dbReference type="InterPro" id="IPR008920">
    <property type="entry name" value="TF_FadR/GntR_C"/>
</dbReference>
<dbReference type="GO" id="GO:0003700">
    <property type="term" value="F:DNA-binding transcription factor activity"/>
    <property type="evidence" value="ECO:0007669"/>
    <property type="project" value="InterPro"/>
</dbReference>
<dbReference type="HOGENOM" id="CLU_017584_5_2_6"/>
<dbReference type="Gene3D" id="1.10.10.10">
    <property type="entry name" value="Winged helix-like DNA-binding domain superfamily/Winged helix DNA-binding domain"/>
    <property type="match status" value="1"/>
</dbReference>
<evidence type="ECO:0000256" key="1">
    <source>
        <dbReference type="ARBA" id="ARBA00023015"/>
    </source>
</evidence>
<dbReference type="OrthoDB" id="9799812at2"/>
<dbReference type="GO" id="GO:0003677">
    <property type="term" value="F:DNA binding"/>
    <property type="evidence" value="ECO:0007669"/>
    <property type="project" value="UniProtKB-KW"/>
</dbReference>
<dbReference type="InterPro" id="IPR000524">
    <property type="entry name" value="Tscrpt_reg_HTH_GntR"/>
</dbReference>
<dbReference type="Pfam" id="PF07729">
    <property type="entry name" value="FCD"/>
    <property type="match status" value="1"/>
</dbReference>
<organism evidence="5 6">
    <name type="scientific">Stutzerimonas stutzeri KOS6</name>
    <dbReference type="NCBI Taxonomy" id="1218352"/>
    <lineage>
        <taxon>Bacteria</taxon>
        <taxon>Pseudomonadati</taxon>
        <taxon>Pseudomonadota</taxon>
        <taxon>Gammaproteobacteria</taxon>
        <taxon>Pseudomonadales</taxon>
        <taxon>Pseudomonadaceae</taxon>
        <taxon>Stutzerimonas</taxon>
    </lineage>
</organism>
<accession>A0A061JKA9</accession>
<dbReference type="Proteomes" id="UP000026923">
    <property type="component" value="Unassembled WGS sequence"/>
</dbReference>
<dbReference type="SUPFAM" id="SSF48008">
    <property type="entry name" value="GntR ligand-binding domain-like"/>
    <property type="match status" value="1"/>
</dbReference>
<protein>
    <recommendedName>
        <fullName evidence="4">HTH gntR-type domain-containing protein</fullName>
    </recommendedName>
</protein>
<evidence type="ECO:0000256" key="3">
    <source>
        <dbReference type="ARBA" id="ARBA00023163"/>
    </source>
</evidence>
<dbReference type="AlphaFoldDB" id="A0A061JKA9"/>
<dbReference type="PANTHER" id="PTHR43537:SF5">
    <property type="entry name" value="UXU OPERON TRANSCRIPTIONAL REGULATOR"/>
    <property type="match status" value="1"/>
</dbReference>
<dbReference type="Gene3D" id="1.20.120.530">
    <property type="entry name" value="GntR ligand-binding domain-like"/>
    <property type="match status" value="1"/>
</dbReference>
<dbReference type="PANTHER" id="PTHR43537">
    <property type="entry name" value="TRANSCRIPTIONAL REGULATOR, GNTR FAMILY"/>
    <property type="match status" value="1"/>
</dbReference>
<dbReference type="eggNOG" id="COG1802">
    <property type="taxonomic scope" value="Bacteria"/>
</dbReference>
<dbReference type="InterPro" id="IPR011711">
    <property type="entry name" value="GntR_C"/>
</dbReference>
<reference evidence="5 6" key="1">
    <citation type="journal article" date="2013" name="Genome Announc.">
        <title>Draft Genome of the Nitrogen-Fixing Bacterium Pseudomonas stutzeri Strain KOS6 Isolated from Industrial Hydrocarbon Sludge.</title>
        <authorList>
            <person name="Grigoryeva T.V."/>
            <person name="Laikov A.V."/>
            <person name="Naumova R.P."/>
            <person name="Manolov A.I."/>
            <person name="Larin A.K."/>
            <person name="Karpova I.Y."/>
            <person name="Semashko T.A."/>
            <person name="Alexeev D.G."/>
            <person name="Kostryukova E.S."/>
            <person name="Muller R."/>
            <person name="Govorun V.M."/>
        </authorList>
    </citation>
    <scope>NUCLEOTIDE SEQUENCE [LARGE SCALE GENOMIC DNA]</scope>
    <source>
        <strain evidence="5 6">KOS6</strain>
    </source>
</reference>
<name>A0A061JKA9_STUST</name>
<sequence length="269" mass="30764">MICYFCFHCRLLICQLPTVIIVIESLVKNVMIGWMQSMDSSEEQQTGSTTPLDVRLVDVAFERLEEMIVTRQLPPNTMVSELQLSAELKMGRTPIREALQRLRQIGFVEMQPRRGTMVCGTDIRQQLELLEVRRPLEELVARCAALRASDEERRGLSELSKNIRNAAAEGDVINYLRINRQIHEKEVQAAHNGMLTNVMAASHAQSRRFWYQNIQQNKAFDEGADCHSRVLEAIIAGNVELAIDSVRDLMQFLERLTRSTLAEFSNSSW</sequence>
<dbReference type="SUPFAM" id="SSF46785">
    <property type="entry name" value="Winged helix' DNA-binding domain"/>
    <property type="match status" value="1"/>
</dbReference>
<evidence type="ECO:0000313" key="6">
    <source>
        <dbReference type="Proteomes" id="UP000026923"/>
    </source>
</evidence>
<dbReference type="Pfam" id="PF00392">
    <property type="entry name" value="GntR"/>
    <property type="match status" value="1"/>
</dbReference>
<dbReference type="InterPro" id="IPR036390">
    <property type="entry name" value="WH_DNA-bd_sf"/>
</dbReference>
<dbReference type="CDD" id="cd07377">
    <property type="entry name" value="WHTH_GntR"/>
    <property type="match status" value="1"/>
</dbReference>
<dbReference type="EMBL" id="AMCZ02000027">
    <property type="protein sequence ID" value="EWC39991.1"/>
    <property type="molecule type" value="Genomic_DNA"/>
</dbReference>
<evidence type="ECO:0000259" key="4">
    <source>
        <dbReference type="PROSITE" id="PS50949"/>
    </source>
</evidence>
<keyword evidence="1" id="KW-0805">Transcription regulation</keyword>
<proteinExistence type="predicted"/>
<dbReference type="SMART" id="SM00895">
    <property type="entry name" value="FCD"/>
    <property type="match status" value="1"/>
</dbReference>